<protein>
    <recommendedName>
        <fullName evidence="10">Wax synthase domain-containing protein</fullName>
    </recommendedName>
</protein>
<dbReference type="GO" id="GO:0008374">
    <property type="term" value="F:O-acyltransferase activity"/>
    <property type="evidence" value="ECO:0007669"/>
    <property type="project" value="InterPro"/>
</dbReference>
<dbReference type="EMBL" id="ML210159">
    <property type="protein sequence ID" value="TFK28057.1"/>
    <property type="molecule type" value="Genomic_DNA"/>
</dbReference>
<evidence type="ECO:0000256" key="3">
    <source>
        <dbReference type="ARBA" id="ARBA00007282"/>
    </source>
</evidence>
<dbReference type="AlphaFoldDB" id="A0A5C3L5I3"/>
<feature type="domain" description="Wax synthase" evidence="10">
    <location>
        <begin position="277"/>
        <end position="354"/>
    </location>
</feature>
<evidence type="ECO:0000256" key="8">
    <source>
        <dbReference type="SAM" id="MobiDB-lite"/>
    </source>
</evidence>
<keyword evidence="7 9" id="KW-0472">Membrane</keyword>
<dbReference type="Proteomes" id="UP000307440">
    <property type="component" value="Unassembled WGS sequence"/>
</dbReference>
<evidence type="ECO:0000256" key="7">
    <source>
        <dbReference type="ARBA" id="ARBA00023136"/>
    </source>
</evidence>
<feature type="region of interest" description="Disordered" evidence="8">
    <location>
        <begin position="125"/>
        <end position="149"/>
    </location>
</feature>
<dbReference type="STRING" id="230819.A0A5C3L5I3"/>
<accession>A0A5C3L5I3</accession>
<organism evidence="11 12">
    <name type="scientific">Coprinopsis marcescibilis</name>
    <name type="common">Agaric fungus</name>
    <name type="synonym">Psathyrella marcescibilis</name>
    <dbReference type="NCBI Taxonomy" id="230819"/>
    <lineage>
        <taxon>Eukaryota</taxon>
        <taxon>Fungi</taxon>
        <taxon>Dikarya</taxon>
        <taxon>Basidiomycota</taxon>
        <taxon>Agaricomycotina</taxon>
        <taxon>Agaricomycetes</taxon>
        <taxon>Agaricomycetidae</taxon>
        <taxon>Agaricales</taxon>
        <taxon>Agaricineae</taxon>
        <taxon>Psathyrellaceae</taxon>
        <taxon>Coprinopsis</taxon>
    </lineage>
</organism>
<feature type="transmembrane region" description="Helical" evidence="9">
    <location>
        <begin position="32"/>
        <end position="52"/>
    </location>
</feature>
<dbReference type="GO" id="GO:0016020">
    <property type="term" value="C:membrane"/>
    <property type="evidence" value="ECO:0007669"/>
    <property type="project" value="UniProtKB-SubCell"/>
</dbReference>
<dbReference type="InterPro" id="IPR032805">
    <property type="entry name" value="Wax_synthase_dom"/>
</dbReference>
<evidence type="ECO:0000256" key="5">
    <source>
        <dbReference type="ARBA" id="ARBA00022692"/>
    </source>
</evidence>
<dbReference type="PANTHER" id="PTHR31595:SF57">
    <property type="entry name" value="OS04G0481900 PROTEIN"/>
    <property type="match status" value="1"/>
</dbReference>
<evidence type="ECO:0000256" key="6">
    <source>
        <dbReference type="ARBA" id="ARBA00022989"/>
    </source>
</evidence>
<sequence length="433" mass="48258">MHTGGGIAHSLMSGVHDVFRAIVPHPSDRIPLTWSVSWIPVVCYFPFVYLAYLARRPDTYLARLLLLPVIVTLILVAAYRFTWVQPELNVYNWGQCLFAATAIAKALEYGLNPEGMLKVGESRPGVVKGKAKSPGAGHSTSNGDASHKPEAHNGIYDALELAYTLRGLKWKFGQGMYIPPFERPLERSAFLRATFVSLAKNFILLDLLDSLVKLFPGVGTPVGGSMFYSDLSPIARYTVATVIHILTGAAILSGFHMVYDLITFVAVTLFGSSPRSWPPVMDNPWISQSMHEFWSKRWHQVLRQTFLVFGGYPGKWIAGKVGMVFGAFIASGLFHECAMYSMGRGYDHSATLFFGSQGLVLLLERIWKKVTGRPVGGWPGRLWVYFIMFVAAQPMTNAWHRRGLGGNMVIPPFISPFRLYILPFAQRLIESLH</sequence>
<evidence type="ECO:0000313" key="12">
    <source>
        <dbReference type="Proteomes" id="UP000307440"/>
    </source>
</evidence>
<evidence type="ECO:0000256" key="1">
    <source>
        <dbReference type="ARBA" id="ARBA00004141"/>
    </source>
</evidence>
<dbReference type="OrthoDB" id="1077582at2759"/>
<proteinExistence type="inferred from homology"/>
<evidence type="ECO:0000313" key="11">
    <source>
        <dbReference type="EMBL" id="TFK28057.1"/>
    </source>
</evidence>
<keyword evidence="5 9" id="KW-0812">Transmembrane</keyword>
<comment type="subcellular location">
    <subcellularLocation>
        <location evidence="1">Membrane</location>
        <topology evidence="1">Multi-pass membrane protein</topology>
    </subcellularLocation>
</comment>
<name>A0A5C3L5I3_COPMA</name>
<dbReference type="GO" id="GO:0006629">
    <property type="term" value="P:lipid metabolic process"/>
    <property type="evidence" value="ECO:0007669"/>
    <property type="project" value="InterPro"/>
</dbReference>
<feature type="transmembrane region" description="Helical" evidence="9">
    <location>
        <begin position="64"/>
        <end position="84"/>
    </location>
</feature>
<comment type="pathway">
    <text evidence="2">Secondary metabolite biosynthesis.</text>
</comment>
<comment type="similarity">
    <text evidence="3">Belongs to the wax synthase family.</text>
</comment>
<keyword evidence="6 9" id="KW-1133">Transmembrane helix</keyword>
<evidence type="ECO:0000256" key="2">
    <source>
        <dbReference type="ARBA" id="ARBA00005179"/>
    </source>
</evidence>
<keyword evidence="4" id="KW-0808">Transferase</keyword>
<dbReference type="Pfam" id="PF13813">
    <property type="entry name" value="MBOAT_2"/>
    <property type="match status" value="1"/>
</dbReference>
<evidence type="ECO:0000256" key="4">
    <source>
        <dbReference type="ARBA" id="ARBA00022679"/>
    </source>
</evidence>
<keyword evidence="12" id="KW-1185">Reference proteome</keyword>
<gene>
    <name evidence="11" type="ORF">FA15DRAFT_665836</name>
</gene>
<dbReference type="PANTHER" id="PTHR31595">
    <property type="entry name" value="LONG-CHAIN-ALCOHOL O-FATTY-ACYLTRANSFERASE 3-RELATED"/>
    <property type="match status" value="1"/>
</dbReference>
<dbReference type="InterPro" id="IPR044851">
    <property type="entry name" value="Wax_synthase"/>
</dbReference>
<evidence type="ECO:0000259" key="10">
    <source>
        <dbReference type="Pfam" id="PF13813"/>
    </source>
</evidence>
<evidence type="ECO:0000256" key="9">
    <source>
        <dbReference type="SAM" id="Phobius"/>
    </source>
</evidence>
<reference evidence="11 12" key="1">
    <citation type="journal article" date="2019" name="Nat. Ecol. Evol.">
        <title>Megaphylogeny resolves global patterns of mushroom evolution.</title>
        <authorList>
            <person name="Varga T."/>
            <person name="Krizsan K."/>
            <person name="Foldi C."/>
            <person name="Dima B."/>
            <person name="Sanchez-Garcia M."/>
            <person name="Sanchez-Ramirez S."/>
            <person name="Szollosi G.J."/>
            <person name="Szarkandi J.G."/>
            <person name="Papp V."/>
            <person name="Albert L."/>
            <person name="Andreopoulos W."/>
            <person name="Angelini C."/>
            <person name="Antonin V."/>
            <person name="Barry K.W."/>
            <person name="Bougher N.L."/>
            <person name="Buchanan P."/>
            <person name="Buyck B."/>
            <person name="Bense V."/>
            <person name="Catcheside P."/>
            <person name="Chovatia M."/>
            <person name="Cooper J."/>
            <person name="Damon W."/>
            <person name="Desjardin D."/>
            <person name="Finy P."/>
            <person name="Geml J."/>
            <person name="Haridas S."/>
            <person name="Hughes K."/>
            <person name="Justo A."/>
            <person name="Karasinski D."/>
            <person name="Kautmanova I."/>
            <person name="Kiss B."/>
            <person name="Kocsube S."/>
            <person name="Kotiranta H."/>
            <person name="LaButti K.M."/>
            <person name="Lechner B.E."/>
            <person name="Liimatainen K."/>
            <person name="Lipzen A."/>
            <person name="Lukacs Z."/>
            <person name="Mihaltcheva S."/>
            <person name="Morgado L.N."/>
            <person name="Niskanen T."/>
            <person name="Noordeloos M.E."/>
            <person name="Ohm R.A."/>
            <person name="Ortiz-Santana B."/>
            <person name="Ovrebo C."/>
            <person name="Racz N."/>
            <person name="Riley R."/>
            <person name="Savchenko A."/>
            <person name="Shiryaev A."/>
            <person name="Soop K."/>
            <person name="Spirin V."/>
            <person name="Szebenyi C."/>
            <person name="Tomsovsky M."/>
            <person name="Tulloss R.E."/>
            <person name="Uehling J."/>
            <person name="Grigoriev I.V."/>
            <person name="Vagvolgyi C."/>
            <person name="Papp T."/>
            <person name="Martin F.M."/>
            <person name="Miettinen O."/>
            <person name="Hibbett D.S."/>
            <person name="Nagy L.G."/>
        </authorList>
    </citation>
    <scope>NUCLEOTIDE SEQUENCE [LARGE SCALE GENOMIC DNA]</scope>
    <source>
        <strain evidence="11 12">CBS 121175</strain>
    </source>
</reference>